<comment type="caution">
    <text evidence="1">The sequence shown here is derived from an EMBL/GenBank/DDBJ whole genome shotgun (WGS) entry which is preliminary data.</text>
</comment>
<dbReference type="EMBL" id="LGKP01000042">
    <property type="protein sequence ID" value="KPL79954.1"/>
    <property type="molecule type" value="Genomic_DNA"/>
</dbReference>
<dbReference type="RefSeq" id="WP_152976763.1">
    <property type="nucleotide sequence ID" value="NZ_LGKP01000042.1"/>
</dbReference>
<sequence length="1070" mass="119384">MMVIVLLIVVFVLSIVAVLAYRQAHERASWVRYRVRLAHGTDIPRVEAQFLGLCYQAGGGEIWAVREGQSYAFVVALPKAWGNRFEYMMTRYAPGSHLAPVRELTSPQAPIWSKITFETTTAHWPFGMNASLVMIAITKNGQRAMFAADCGEPPSVIAARNWRKRNLPMPRWLRRYGLAIVRSLLIIPSMTKNQSTGLFPNPTLVPGSALPVLPLHRTQIRARTGGVLRLGYAHDGAEPSLPLGNRQAIEIVGGSEERRPLLVHSLRAILQADASLIAFLQPETVDVLLSSSDQLRRRMRIVDYRSMATTATLDLSMLLNDDHIVSLLDEIMLFEPLDPVRRLIRPALRHWRNDRAPQQIGLLLARLLDPPPEVSALAQDEDGGENFFNWRTYGARWQMCLQPYIGRKLLGLLTAPGEQVAPLMEAGGALIIVQPPDPKQRRALHLILEAIIKALPPVSRPIIVASEGEQSTDRLAIDPHASLWTSSTWGSIPAWRMATGGMHGKAIPSTIRELVQHPLALTTLKQHWFLCGPDAQEYAVMLQPGSVSPTRLVHQGELIPLPTMRPMVMQTEHNPSRMEEEERAAAAQTVLASLRRIGAIHGAIGTIEYVIAHEVKRRPVESIEGVMQTEQTVEVALRNVSPVMEEHLPMYLADGAIAMIDAQWTMTDATIRFLTVNVRTMHKPTIPVWTFRLTGIDGSERTFLWDRLSHLLVTGTQAIQCVRAILCDTLSEADADHTALFILGDIPDSLTAFLHAPQYTKLAESKSVWNTLSLNDQIDALLATHLVPDSDTREQFVILTVPVLLTLKMVQAIMRLLARAHHRPIVVLLIAEEPGAELIPLTKILPVLSSANTMVTLRIEHDLQHQCRLPATLDDHMLLSYLTSLPQRKYAKTVKAATDPWTFWQVEPTALAPAILGEDPIPFTVSEVDRSQSYTTSRHPTGNLQQLHQENSLGLPPSHLDYRALHTIVTRALADSRRQITARMVIEALPEYDIDEQCGWAILAHVHDRTGVLLNRQSGRGAYRINPKLKTEADVWAMFNHRVSDVPLSDGRDSQDDEADVINALYLELE</sequence>
<reference evidence="1 2" key="1">
    <citation type="submission" date="2015-07" db="EMBL/GenBank/DDBJ databases">
        <title>Whole genome sequence of Herpetosiphon geysericola DSM 7119.</title>
        <authorList>
            <person name="Hemp J."/>
            <person name="Ward L.M."/>
            <person name="Pace L.A."/>
            <person name="Fischer W.W."/>
        </authorList>
    </citation>
    <scope>NUCLEOTIDE SEQUENCE [LARGE SCALE GENOMIC DNA]</scope>
    <source>
        <strain evidence="1 2">DSM 7119</strain>
    </source>
</reference>
<dbReference type="STRING" id="70996.SE18_25530"/>
<evidence type="ECO:0000313" key="1">
    <source>
        <dbReference type="EMBL" id="KPL79954.1"/>
    </source>
</evidence>
<dbReference type="AlphaFoldDB" id="A0A0N8GP55"/>
<proteinExistence type="predicted"/>
<organism evidence="1 2">
    <name type="scientific">Herpetosiphon geysericola</name>
    <dbReference type="NCBI Taxonomy" id="70996"/>
    <lineage>
        <taxon>Bacteria</taxon>
        <taxon>Bacillati</taxon>
        <taxon>Chloroflexota</taxon>
        <taxon>Chloroflexia</taxon>
        <taxon>Herpetosiphonales</taxon>
        <taxon>Herpetosiphonaceae</taxon>
        <taxon>Herpetosiphon</taxon>
    </lineage>
</organism>
<gene>
    <name evidence="1" type="ORF">SE18_25530</name>
</gene>
<name>A0A0N8GP55_9CHLR</name>
<dbReference type="Proteomes" id="UP000050277">
    <property type="component" value="Unassembled WGS sequence"/>
</dbReference>
<keyword evidence="2" id="KW-1185">Reference proteome</keyword>
<accession>A0A0N8GP55</accession>
<protein>
    <submittedName>
        <fullName evidence="1">Uncharacterized protein</fullName>
    </submittedName>
</protein>
<evidence type="ECO:0000313" key="2">
    <source>
        <dbReference type="Proteomes" id="UP000050277"/>
    </source>
</evidence>